<dbReference type="SMART" id="SM00513">
    <property type="entry name" value="SAP"/>
    <property type="match status" value="1"/>
</dbReference>
<name>A0A8H4U7F8_9HYPO</name>
<keyword evidence="13 17" id="KW-0238">DNA-binding</keyword>
<keyword evidence="14 17" id="KW-0234">DNA repair</keyword>
<comment type="function">
    <text evidence="17">E3 RING-finger protein, member of the UBC2/RAD6 epistasis group. Associates to the E2 ubiquitin conjugating enzyme UBC2/RAD6 to form the UBC2-RAD18 ubiquitin ligase complex involved in postreplicative repair (PRR) of damaged DNA.</text>
</comment>
<dbReference type="Pfam" id="PF13923">
    <property type="entry name" value="zf-C3HC4_2"/>
    <property type="match status" value="1"/>
</dbReference>
<dbReference type="GO" id="GO:0061630">
    <property type="term" value="F:ubiquitin protein ligase activity"/>
    <property type="evidence" value="ECO:0007669"/>
    <property type="project" value="UniProtKB-UniRule"/>
</dbReference>
<evidence type="ECO:0000256" key="17">
    <source>
        <dbReference type="RuleBase" id="RU368093"/>
    </source>
</evidence>
<dbReference type="GO" id="GO:0005634">
    <property type="term" value="C:nucleus"/>
    <property type="evidence" value="ECO:0007669"/>
    <property type="project" value="UniProtKB-SubCell"/>
</dbReference>
<dbReference type="SUPFAM" id="SSF57850">
    <property type="entry name" value="RING/U-box"/>
    <property type="match status" value="1"/>
</dbReference>
<dbReference type="GO" id="GO:0006513">
    <property type="term" value="P:protein monoubiquitination"/>
    <property type="evidence" value="ECO:0007669"/>
    <property type="project" value="InterPro"/>
</dbReference>
<keyword evidence="12 17" id="KW-0862">Zinc</keyword>
<evidence type="ECO:0000256" key="18">
    <source>
        <dbReference type="SAM" id="MobiDB-lite"/>
    </source>
</evidence>
<comment type="subcellular location">
    <subcellularLocation>
        <location evidence="2 17">Nucleus</location>
    </subcellularLocation>
</comment>
<keyword evidence="11 17" id="KW-0833">Ubl conjugation pathway</keyword>
<keyword evidence="8 17" id="KW-0479">Metal-binding</keyword>
<dbReference type="SMART" id="SM00734">
    <property type="entry name" value="ZnF_Rad18"/>
    <property type="match status" value="1"/>
</dbReference>
<dbReference type="InterPro" id="IPR001841">
    <property type="entry name" value="Znf_RING"/>
</dbReference>
<feature type="compositionally biased region" description="Polar residues" evidence="18">
    <location>
        <begin position="374"/>
        <end position="402"/>
    </location>
</feature>
<dbReference type="EMBL" id="JABEXW010000100">
    <property type="protein sequence ID" value="KAF4971190.1"/>
    <property type="molecule type" value="Genomic_DNA"/>
</dbReference>
<dbReference type="Proteomes" id="UP000622797">
    <property type="component" value="Unassembled WGS sequence"/>
</dbReference>
<accession>A0A8H4U7F8</accession>
<evidence type="ECO:0000256" key="7">
    <source>
        <dbReference type="ARBA" id="ARBA00022679"/>
    </source>
</evidence>
<feature type="compositionally biased region" description="Acidic residues" evidence="18">
    <location>
        <begin position="149"/>
        <end position="168"/>
    </location>
</feature>
<evidence type="ECO:0000256" key="16">
    <source>
        <dbReference type="PROSITE-ProRule" id="PRU00175"/>
    </source>
</evidence>
<keyword evidence="22" id="KW-1185">Reference proteome</keyword>
<protein>
    <recommendedName>
        <fullName evidence="6 17">Postreplication repair E3 ubiquitin-protein ligase RAD18</fullName>
        <ecNumber evidence="5 17">2.3.2.27</ecNumber>
    </recommendedName>
    <alternativeName>
        <fullName evidence="17">RING-type E3 ubiquitin transferase RAD18</fullName>
    </alternativeName>
</protein>
<keyword evidence="10 16" id="KW-0863">Zinc-finger</keyword>
<dbReference type="InterPro" id="IPR039577">
    <property type="entry name" value="Rad18"/>
</dbReference>
<evidence type="ECO:0000256" key="13">
    <source>
        <dbReference type="ARBA" id="ARBA00023125"/>
    </source>
</evidence>
<dbReference type="InterPro" id="IPR013083">
    <property type="entry name" value="Znf_RING/FYVE/PHD"/>
</dbReference>
<evidence type="ECO:0000256" key="10">
    <source>
        <dbReference type="ARBA" id="ARBA00022771"/>
    </source>
</evidence>
<feature type="region of interest" description="Disordered" evidence="18">
    <location>
        <begin position="343"/>
        <end position="402"/>
    </location>
</feature>
<feature type="compositionally biased region" description="Basic and acidic residues" evidence="18">
    <location>
        <begin position="112"/>
        <end position="128"/>
    </location>
</feature>
<evidence type="ECO:0000256" key="6">
    <source>
        <dbReference type="ARBA" id="ARBA00015551"/>
    </source>
</evidence>
<keyword evidence="7 17" id="KW-0808">Transferase</keyword>
<evidence type="ECO:0000256" key="1">
    <source>
        <dbReference type="ARBA" id="ARBA00000900"/>
    </source>
</evidence>
<organism evidence="21 22">
    <name type="scientific">Fusarium sarcochroum</name>
    <dbReference type="NCBI Taxonomy" id="1208366"/>
    <lineage>
        <taxon>Eukaryota</taxon>
        <taxon>Fungi</taxon>
        <taxon>Dikarya</taxon>
        <taxon>Ascomycota</taxon>
        <taxon>Pezizomycotina</taxon>
        <taxon>Sordariomycetes</taxon>
        <taxon>Hypocreomycetidae</taxon>
        <taxon>Hypocreales</taxon>
        <taxon>Nectriaceae</taxon>
        <taxon>Fusarium</taxon>
        <taxon>Fusarium lateritium species complex</taxon>
    </lineage>
</organism>
<reference evidence="21" key="2">
    <citation type="submission" date="2020-05" db="EMBL/GenBank/DDBJ databases">
        <authorList>
            <person name="Kim H.-S."/>
            <person name="Proctor R.H."/>
            <person name="Brown D.W."/>
        </authorList>
    </citation>
    <scope>NUCLEOTIDE SEQUENCE</scope>
    <source>
        <strain evidence="21">NRRL 20472</strain>
    </source>
</reference>
<evidence type="ECO:0000256" key="4">
    <source>
        <dbReference type="ARBA" id="ARBA00009506"/>
    </source>
</evidence>
<comment type="pathway">
    <text evidence="3 17">Protein modification; protein ubiquitination.</text>
</comment>
<proteinExistence type="inferred from homology"/>
<dbReference type="Gene3D" id="3.30.40.10">
    <property type="entry name" value="Zinc/RING finger domain, C3HC4 (zinc finger)"/>
    <property type="match status" value="1"/>
</dbReference>
<dbReference type="InterPro" id="IPR003034">
    <property type="entry name" value="SAP_dom"/>
</dbReference>
<dbReference type="OrthoDB" id="9049620at2759"/>
<dbReference type="NCBIfam" id="TIGR00599">
    <property type="entry name" value="rad18"/>
    <property type="match status" value="1"/>
</dbReference>
<keyword evidence="9 17" id="KW-0227">DNA damage</keyword>
<dbReference type="PANTHER" id="PTHR14134">
    <property type="entry name" value="E3 UBIQUITIN-PROTEIN LIGASE RAD18"/>
    <property type="match status" value="1"/>
</dbReference>
<dbReference type="FunFam" id="3.30.40.10:FF:000172">
    <property type="entry name" value="E3 ubiquitin-protein ligase RAD18"/>
    <property type="match status" value="1"/>
</dbReference>
<evidence type="ECO:0000256" key="2">
    <source>
        <dbReference type="ARBA" id="ARBA00004123"/>
    </source>
</evidence>
<dbReference type="GO" id="GO:0097505">
    <property type="term" value="C:Rad6-Rad18 complex"/>
    <property type="evidence" value="ECO:0007669"/>
    <property type="project" value="TreeGrafter"/>
</dbReference>
<sequence>MADHDVPDSTDWLSTPLNALAAVEGALRCQVCKDFFKTPMITSCSHTFCSQCIRRALSNEGKCPLCRASEQELKLRSNWSMEEAVQAFVKARPATLELARNENKKKTVSKRKPVEDHHESEDAPDGKRLRSSARLRSTRSTTSSYTIPPEEDEIVEVPDSDDDFQPEPDDGLVACPVCQSRMKEWQVFKHLETCTGPTPKPRRTPASSSSSSFSQQRQQTKAPDRLPAINYSMFKEQALRKKMSDLGISNQGPRPLLERRHKEWMTIWNSNCDAVQPRKRNELLHDLDVWERTQGGRAPTTGRSIQNAAIIKDKDFDGAAWAAKHDTSFKDLIANARKTRLEAKKKAEEGAKESKAETPTTSTQEASTTDQSQPSQIIDGQSSVPPSTNLPEHPTRTSNANSQEIRNLADSTTTAFPPSSSAVPTHIPVHAFQAQQSLQGTLPLSHPATSHDSNMNMSNTHYTLTQDDFPQTHH</sequence>
<evidence type="ECO:0000259" key="20">
    <source>
        <dbReference type="PROSITE" id="PS50800"/>
    </source>
</evidence>
<evidence type="ECO:0000256" key="5">
    <source>
        <dbReference type="ARBA" id="ARBA00012483"/>
    </source>
</evidence>
<feature type="compositionally biased region" description="Basic and acidic residues" evidence="18">
    <location>
        <begin position="343"/>
        <end position="356"/>
    </location>
</feature>
<dbReference type="PROSITE" id="PS50089">
    <property type="entry name" value="ZF_RING_2"/>
    <property type="match status" value="1"/>
</dbReference>
<evidence type="ECO:0000256" key="15">
    <source>
        <dbReference type="ARBA" id="ARBA00023242"/>
    </source>
</evidence>
<dbReference type="GO" id="GO:0006301">
    <property type="term" value="P:DNA damage tolerance"/>
    <property type="evidence" value="ECO:0007669"/>
    <property type="project" value="InterPro"/>
</dbReference>
<dbReference type="UniPathway" id="UPA00143"/>
<dbReference type="InterPro" id="IPR006642">
    <property type="entry name" value="Rad18_UBZ4"/>
</dbReference>
<feature type="domain" description="SAP" evidence="20">
    <location>
        <begin position="231"/>
        <end position="265"/>
    </location>
</feature>
<feature type="compositionally biased region" description="Low complexity" evidence="18">
    <location>
        <begin position="138"/>
        <end position="148"/>
    </location>
</feature>
<dbReference type="PROSITE" id="PS50800">
    <property type="entry name" value="SAP"/>
    <property type="match status" value="1"/>
</dbReference>
<dbReference type="AlphaFoldDB" id="A0A8H4U7F8"/>
<dbReference type="GO" id="GO:0003697">
    <property type="term" value="F:single-stranded DNA binding"/>
    <property type="evidence" value="ECO:0007669"/>
    <property type="project" value="UniProtKB-UniRule"/>
</dbReference>
<dbReference type="InterPro" id="IPR004580">
    <property type="entry name" value="Rad18_fungi"/>
</dbReference>
<evidence type="ECO:0000313" key="21">
    <source>
        <dbReference type="EMBL" id="KAF4971190.1"/>
    </source>
</evidence>
<feature type="region of interest" description="Disordered" evidence="18">
    <location>
        <begin position="193"/>
        <end position="224"/>
    </location>
</feature>
<keyword evidence="15 17" id="KW-0539">Nucleus</keyword>
<dbReference type="EC" id="2.3.2.27" evidence="5 17"/>
<evidence type="ECO:0000256" key="11">
    <source>
        <dbReference type="ARBA" id="ARBA00022786"/>
    </source>
</evidence>
<comment type="caution">
    <text evidence="21">The sequence shown here is derived from an EMBL/GenBank/DDBJ whole genome shotgun (WGS) entry which is preliminary data.</text>
</comment>
<reference evidence="21" key="1">
    <citation type="journal article" date="2020" name="BMC Genomics">
        <title>Correction to: Identification and distribution of gene clusters required for synthesis of sphingolipid metabolism inhibitors in diverse species of the filamentous fungus Fusarium.</title>
        <authorList>
            <person name="Kim H.S."/>
            <person name="Lohmar J.M."/>
            <person name="Busman M."/>
            <person name="Brown D.W."/>
            <person name="Naumann T.A."/>
            <person name="Divon H.H."/>
            <person name="Lysoe E."/>
            <person name="Uhlig S."/>
            <person name="Proctor R.H."/>
        </authorList>
    </citation>
    <scope>NUCLEOTIDE SEQUENCE</scope>
    <source>
        <strain evidence="21">NRRL 20472</strain>
    </source>
</reference>
<evidence type="ECO:0000256" key="12">
    <source>
        <dbReference type="ARBA" id="ARBA00022833"/>
    </source>
</evidence>
<dbReference type="InterPro" id="IPR017907">
    <property type="entry name" value="Znf_RING_CS"/>
</dbReference>
<comment type="similarity">
    <text evidence="4 17">Belongs to the RAD18 family.</text>
</comment>
<dbReference type="GO" id="GO:0008270">
    <property type="term" value="F:zinc ion binding"/>
    <property type="evidence" value="ECO:0007669"/>
    <property type="project" value="UniProtKB-KW"/>
</dbReference>
<feature type="domain" description="RING-type" evidence="19">
    <location>
        <begin position="29"/>
        <end position="67"/>
    </location>
</feature>
<gene>
    <name evidence="21" type="ORF">FSARC_1912</name>
</gene>
<comment type="catalytic activity">
    <reaction evidence="1 17">
        <text>S-ubiquitinyl-[E2 ubiquitin-conjugating enzyme]-L-cysteine + [acceptor protein]-L-lysine = [E2 ubiquitin-conjugating enzyme]-L-cysteine + N(6)-ubiquitinyl-[acceptor protein]-L-lysine.</text>
        <dbReference type="EC" id="2.3.2.27"/>
    </reaction>
</comment>
<dbReference type="GO" id="GO:0006281">
    <property type="term" value="P:DNA repair"/>
    <property type="evidence" value="ECO:0007669"/>
    <property type="project" value="UniProtKB-KW"/>
</dbReference>
<dbReference type="PROSITE" id="PS00518">
    <property type="entry name" value="ZF_RING_1"/>
    <property type="match status" value="1"/>
</dbReference>
<dbReference type="SMART" id="SM00184">
    <property type="entry name" value="RING"/>
    <property type="match status" value="1"/>
</dbReference>
<evidence type="ECO:0000259" key="19">
    <source>
        <dbReference type="PROSITE" id="PS50089"/>
    </source>
</evidence>
<evidence type="ECO:0000256" key="14">
    <source>
        <dbReference type="ARBA" id="ARBA00023204"/>
    </source>
</evidence>
<evidence type="ECO:0000256" key="9">
    <source>
        <dbReference type="ARBA" id="ARBA00022763"/>
    </source>
</evidence>
<feature type="compositionally biased region" description="Low complexity" evidence="18">
    <location>
        <begin position="357"/>
        <end position="373"/>
    </location>
</feature>
<evidence type="ECO:0000313" key="22">
    <source>
        <dbReference type="Proteomes" id="UP000622797"/>
    </source>
</evidence>
<comment type="subunit">
    <text evidence="17">Interacts with E2 UBC2, forming a complex with ubiquitin ligase activity.</text>
</comment>
<feature type="region of interest" description="Disordered" evidence="18">
    <location>
        <begin position="101"/>
        <end position="168"/>
    </location>
</feature>
<evidence type="ECO:0000256" key="3">
    <source>
        <dbReference type="ARBA" id="ARBA00004906"/>
    </source>
</evidence>
<evidence type="ECO:0000256" key="8">
    <source>
        <dbReference type="ARBA" id="ARBA00022723"/>
    </source>
</evidence>
<feature type="compositionally biased region" description="Low complexity" evidence="18">
    <location>
        <begin position="207"/>
        <end position="219"/>
    </location>
</feature>
<dbReference type="PANTHER" id="PTHR14134:SF2">
    <property type="entry name" value="E3 UBIQUITIN-PROTEIN LIGASE RAD18"/>
    <property type="match status" value="1"/>
</dbReference>
<feature type="region of interest" description="Disordered" evidence="18">
    <location>
        <begin position="448"/>
        <end position="474"/>
    </location>
</feature>